<protein>
    <recommendedName>
        <fullName evidence="1">B12-binding domain-containing protein</fullName>
    </recommendedName>
</protein>
<dbReference type="SUPFAM" id="SSF52242">
    <property type="entry name" value="Cobalamin (vitamin B12)-binding domain"/>
    <property type="match status" value="1"/>
</dbReference>
<dbReference type="PROSITE" id="PS51332">
    <property type="entry name" value="B12_BINDING"/>
    <property type="match status" value="1"/>
</dbReference>
<sequence>MTETHAINTELYHRANRLFDNKRNSLPAERIERLATEVIQRLVKLGPPVLRVDVNTIAPETVSEFCDLLLQPDSAAPLSFILDLQRSGVSQQNLRYGLIAEAARSLGERWDRNEIPFIEVTGATGQLYALIRALKTDHEEAGWARRTRPDALFAPVPGETHTLGITIATETFRDAGWDIDLRISEHHDDLIAHVTASQPTVVGVSLSTKERLPDLIRLVLALRIAVPLATIGVAPALDMDDAEIHDLVDVDLIFRDARLALNALERLLLLRQ</sequence>
<dbReference type="Gene3D" id="3.40.50.280">
    <property type="entry name" value="Cobalamin-binding domain"/>
    <property type="match status" value="1"/>
</dbReference>
<dbReference type="EMBL" id="PZKF01000034">
    <property type="protein sequence ID" value="PTE16736.1"/>
    <property type="molecule type" value="Genomic_DNA"/>
</dbReference>
<dbReference type="InterPro" id="IPR006158">
    <property type="entry name" value="Cobalamin-bd"/>
</dbReference>
<name>A0A2T4JFR6_9RHOB</name>
<dbReference type="RefSeq" id="WP_107325728.1">
    <property type="nucleotide sequence ID" value="NZ_NHSP01000060.1"/>
</dbReference>
<evidence type="ECO:0000313" key="3">
    <source>
        <dbReference type="Proteomes" id="UP000241899"/>
    </source>
</evidence>
<dbReference type="GO" id="GO:0046872">
    <property type="term" value="F:metal ion binding"/>
    <property type="evidence" value="ECO:0007669"/>
    <property type="project" value="InterPro"/>
</dbReference>
<evidence type="ECO:0000313" key="2">
    <source>
        <dbReference type="EMBL" id="PTE16736.1"/>
    </source>
</evidence>
<reference evidence="2 3" key="1">
    <citation type="submission" date="2018-03" db="EMBL/GenBank/DDBJ databases">
        <title>Rhodobacter veldkampii.</title>
        <authorList>
            <person name="Meyer T.E."/>
            <person name="Miller S."/>
            <person name="Lodha T."/>
            <person name="Gandham S."/>
            <person name="Chintalapati S."/>
            <person name="Chintalapati V.R."/>
        </authorList>
    </citation>
    <scope>NUCLEOTIDE SEQUENCE [LARGE SCALE GENOMIC DNA]</scope>
    <source>
        <strain evidence="2 3">DSM 11550</strain>
    </source>
</reference>
<dbReference type="InterPro" id="IPR036724">
    <property type="entry name" value="Cobalamin-bd_sf"/>
</dbReference>
<dbReference type="GO" id="GO:0031419">
    <property type="term" value="F:cobalamin binding"/>
    <property type="evidence" value="ECO:0007669"/>
    <property type="project" value="InterPro"/>
</dbReference>
<organism evidence="2 3">
    <name type="scientific">Phaeovulum veldkampii DSM 11550</name>
    <dbReference type="NCBI Taxonomy" id="1185920"/>
    <lineage>
        <taxon>Bacteria</taxon>
        <taxon>Pseudomonadati</taxon>
        <taxon>Pseudomonadota</taxon>
        <taxon>Alphaproteobacteria</taxon>
        <taxon>Rhodobacterales</taxon>
        <taxon>Paracoccaceae</taxon>
        <taxon>Phaeovulum</taxon>
    </lineage>
</organism>
<gene>
    <name evidence="2" type="ORF">C5F46_12755</name>
</gene>
<evidence type="ECO:0000259" key="1">
    <source>
        <dbReference type="PROSITE" id="PS51332"/>
    </source>
</evidence>
<dbReference type="OrthoDB" id="5498228at2"/>
<dbReference type="AlphaFoldDB" id="A0A2T4JFR6"/>
<feature type="domain" description="B12-binding" evidence="1">
    <location>
        <begin position="148"/>
        <end position="272"/>
    </location>
</feature>
<dbReference type="Proteomes" id="UP000241899">
    <property type="component" value="Unassembled WGS sequence"/>
</dbReference>
<proteinExistence type="predicted"/>
<accession>A0A2T4JFR6</accession>
<keyword evidence="3" id="KW-1185">Reference proteome</keyword>
<dbReference type="Pfam" id="PF02310">
    <property type="entry name" value="B12-binding"/>
    <property type="match status" value="1"/>
</dbReference>
<comment type="caution">
    <text evidence="2">The sequence shown here is derived from an EMBL/GenBank/DDBJ whole genome shotgun (WGS) entry which is preliminary data.</text>
</comment>